<name>A0A7Y9KTC9_9ACTN</name>
<evidence type="ECO:0008006" key="3">
    <source>
        <dbReference type="Google" id="ProtNLM"/>
    </source>
</evidence>
<evidence type="ECO:0000313" key="1">
    <source>
        <dbReference type="EMBL" id="NYE36703.1"/>
    </source>
</evidence>
<dbReference type="AlphaFoldDB" id="A0A7Y9KTC9"/>
<accession>A0A7Y9KTC9</accession>
<sequence length="143" mass="15113">MAAGPALSAGRLGAWLVKARGDEAETQQHLRTGLVHVASRCVRPSYRTGLVAAGQPVLLWISGRVPGLPAGIHARGRTTGRVVDDLMPVDLVPLAAPVVRTALVEHPVLCGLEVLRMPAGSNPSYVTTEQLAALQDLSEELRD</sequence>
<proteinExistence type="predicted"/>
<evidence type="ECO:0000313" key="2">
    <source>
        <dbReference type="Proteomes" id="UP000549911"/>
    </source>
</evidence>
<comment type="caution">
    <text evidence="1">The sequence shown here is derived from an EMBL/GenBank/DDBJ whole genome shotgun (WGS) entry which is preliminary data.</text>
</comment>
<gene>
    <name evidence="1" type="ORF">F4692_001836</name>
</gene>
<protein>
    <recommendedName>
        <fullName evidence="3">EVE domain-containing protein</fullName>
    </recommendedName>
</protein>
<dbReference type="RefSeq" id="WP_179619348.1">
    <property type="nucleotide sequence ID" value="NZ_JACCBW010000002.1"/>
</dbReference>
<keyword evidence="2" id="KW-1185">Reference proteome</keyword>
<reference evidence="1 2" key="2">
    <citation type="submission" date="2020-08" db="EMBL/GenBank/DDBJ databases">
        <title>The Agave Microbiome: Exploring the role of microbial communities in plant adaptations to desert environments.</title>
        <authorList>
            <person name="Partida-Martinez L.P."/>
        </authorList>
    </citation>
    <scope>NUCLEOTIDE SEQUENCE [LARGE SCALE GENOMIC DNA]</scope>
    <source>
        <strain evidence="1 2">AT2.17</strain>
    </source>
</reference>
<organism evidence="1 2">
    <name type="scientific">Nocardioides cavernae</name>
    <dbReference type="NCBI Taxonomy" id="1921566"/>
    <lineage>
        <taxon>Bacteria</taxon>
        <taxon>Bacillati</taxon>
        <taxon>Actinomycetota</taxon>
        <taxon>Actinomycetes</taxon>
        <taxon>Propionibacteriales</taxon>
        <taxon>Nocardioidaceae</taxon>
        <taxon>Nocardioides</taxon>
    </lineage>
</organism>
<dbReference type="EMBL" id="JACCBW010000002">
    <property type="protein sequence ID" value="NYE36703.1"/>
    <property type="molecule type" value="Genomic_DNA"/>
</dbReference>
<reference evidence="1 2" key="1">
    <citation type="submission" date="2020-07" db="EMBL/GenBank/DDBJ databases">
        <authorList>
            <person name="Partida-Martinez L."/>
            <person name="Huntemann M."/>
            <person name="Clum A."/>
            <person name="Wang J."/>
            <person name="Palaniappan K."/>
            <person name="Ritter S."/>
            <person name="Chen I.-M."/>
            <person name="Stamatis D."/>
            <person name="Reddy T."/>
            <person name="O'Malley R."/>
            <person name="Daum C."/>
            <person name="Shapiro N."/>
            <person name="Ivanova N."/>
            <person name="Kyrpides N."/>
            <person name="Woyke T."/>
        </authorList>
    </citation>
    <scope>NUCLEOTIDE SEQUENCE [LARGE SCALE GENOMIC DNA]</scope>
    <source>
        <strain evidence="1 2">AT2.17</strain>
    </source>
</reference>
<dbReference type="Proteomes" id="UP000549911">
    <property type="component" value="Unassembled WGS sequence"/>
</dbReference>